<accession>A0A8H6RA47</accession>
<feature type="region of interest" description="Disordered" evidence="1">
    <location>
        <begin position="728"/>
        <end position="752"/>
    </location>
</feature>
<protein>
    <submittedName>
        <fullName evidence="2">Uncharacterized protein</fullName>
    </submittedName>
</protein>
<dbReference type="AlphaFoldDB" id="A0A8H6RA47"/>
<dbReference type="PANTHER" id="PTHR40788:SF1">
    <property type="entry name" value="IPA PROTEIN"/>
    <property type="match status" value="1"/>
</dbReference>
<evidence type="ECO:0000256" key="1">
    <source>
        <dbReference type="SAM" id="MobiDB-lite"/>
    </source>
</evidence>
<organism evidence="2 3">
    <name type="scientific">Pseudocercospora fuligena</name>
    <dbReference type="NCBI Taxonomy" id="685502"/>
    <lineage>
        <taxon>Eukaryota</taxon>
        <taxon>Fungi</taxon>
        <taxon>Dikarya</taxon>
        <taxon>Ascomycota</taxon>
        <taxon>Pezizomycotina</taxon>
        <taxon>Dothideomycetes</taxon>
        <taxon>Dothideomycetidae</taxon>
        <taxon>Mycosphaerellales</taxon>
        <taxon>Mycosphaerellaceae</taxon>
        <taxon>Pseudocercospora</taxon>
    </lineage>
</organism>
<comment type="caution">
    <text evidence="2">The sequence shown here is derived from an EMBL/GenBank/DDBJ whole genome shotgun (WGS) entry which is preliminary data.</text>
</comment>
<proteinExistence type="predicted"/>
<dbReference type="EMBL" id="JABCIY010000231">
    <property type="protein sequence ID" value="KAF7187268.1"/>
    <property type="molecule type" value="Genomic_DNA"/>
</dbReference>
<evidence type="ECO:0000313" key="3">
    <source>
        <dbReference type="Proteomes" id="UP000660729"/>
    </source>
</evidence>
<dbReference type="Proteomes" id="UP000660729">
    <property type="component" value="Unassembled WGS sequence"/>
</dbReference>
<sequence>MTSSRLPTMRPRSRDDCSDCFRHVSDPEWQQFKIAKEGEQVGDEEVLKGFGYFDKSSTSVESAAQPPSCPKSCTVCSGQYRTLHSQAHIHILRYETALSDTDATNQISNSLKAIRANFGAIGQLMQQYGDTFVKRWSKKSIEKRYKLLMSVMPKAYKRGGEGVSLSKISCSNLADCRIALLLPWLNIEYLSQDPHSLFALLHTRTINSLSSWALFDQYQLAGSFSQGALSVAYNPHCVEINGGDDVAFGALVPWDMERAHRRDIIGFPMAQLIFDSQKLLSSYLKDTVEIVLQNGLEEATRGDCNWMKLTERGFRADSDSSSFQRRPMPFATPPTLHLTKMLETFRSRHASAKDEAELLQTDPAFAKDLLSTAERSMVHKAGCDHVRSSMLPSLMTDSLSRLQMMFQICEQINLTQKTLQKEPEHVQPSEYAIAVRTLDAVLAGFFEELLAKSRRLSLHLGLFDEHFHFGLCGCDIPIATRKSDKDPVFNALNAMYGHNRDACDLPGHFIHQAQSHSDRLPLKLSECLSDMAAVDEAVMSIRCSHPSFGAPEVATIPVIAEKHQECMHWRTVAYDDHVTQNIKKFQPQLSRQLEKFIKTPLADSKINLKSVANFDASHEKLGAFWSEYREARMSLLKEKDCPEDLLPEAMETLRFGLSKEYIDSRENERCEILAAVKEKEDASRRRQLSTPSKSRMPQCPVNELHQTVWGSLVVQETPRSRLQLKEKVKTRPDVPTPQPTRIEDPLQNAPENDILNENEDRIQVSSNTMDIVHRMFVTYGKHMTGNVRWNVFVAAMEDAGLAAEHDNGGSEVTFRDIKRGKGSIVFHAPHPDPRINPICMRAYGKRLQRQLDWSYDLFVERE</sequence>
<reference evidence="2" key="1">
    <citation type="submission" date="2020-04" db="EMBL/GenBank/DDBJ databases">
        <title>Draft genome resource of the tomato pathogen Pseudocercospora fuligena.</title>
        <authorList>
            <person name="Zaccaron A."/>
        </authorList>
    </citation>
    <scope>NUCLEOTIDE SEQUENCE</scope>
    <source>
        <strain evidence="2">PF001</strain>
    </source>
</reference>
<name>A0A8H6RA47_9PEZI</name>
<dbReference type="OrthoDB" id="2922289at2759"/>
<gene>
    <name evidence="2" type="ORF">HII31_11356</name>
</gene>
<keyword evidence="3" id="KW-1185">Reference proteome</keyword>
<evidence type="ECO:0000313" key="2">
    <source>
        <dbReference type="EMBL" id="KAF7187268.1"/>
    </source>
</evidence>
<dbReference type="PANTHER" id="PTHR40788">
    <property type="entry name" value="CLR5 DOMAIN-CONTAINING PROTEIN-RELATED"/>
    <property type="match status" value="1"/>
</dbReference>